<sequence length="235" mass="26358">MGSIASVRNFSPRHILETWTKHEYSRGDLVSSFLSGEDDQEQFFDHLAHSSRLHHPGFNLLLFTPSSSPSSSSPLKYGSKLVANLGGGGPLATRRLSSGERMVCGVSNGVDGLFGNTWCKVNKRKEILARLLADNEERSTDEAVSPFHLDPNLLPEADARECYYFGTRLSTVIPVQRDGDVVFVERDIWRLGCCGEPVRAERDVNGYFGSVWTYHLQYHELELLAQYFLLDNMKG</sequence>
<proteinExistence type="predicted"/>
<dbReference type="InterPro" id="IPR008551">
    <property type="entry name" value="TANGO2"/>
</dbReference>
<dbReference type="VEuPathDB" id="FungiDB:BD410DRAFT_826635"/>
<dbReference type="AlphaFoldDB" id="A0A4Y7QEU3"/>
<accession>A0A4Y7QEU3</accession>
<organism evidence="1 2">
    <name type="scientific">Rickenella mellea</name>
    <dbReference type="NCBI Taxonomy" id="50990"/>
    <lineage>
        <taxon>Eukaryota</taxon>
        <taxon>Fungi</taxon>
        <taxon>Dikarya</taxon>
        <taxon>Basidiomycota</taxon>
        <taxon>Agaricomycotina</taxon>
        <taxon>Agaricomycetes</taxon>
        <taxon>Hymenochaetales</taxon>
        <taxon>Rickenellaceae</taxon>
        <taxon>Rickenella</taxon>
    </lineage>
</organism>
<evidence type="ECO:0000313" key="1">
    <source>
        <dbReference type="EMBL" id="TDL25379.1"/>
    </source>
</evidence>
<dbReference type="Pfam" id="PF05742">
    <property type="entry name" value="TANGO2"/>
    <property type="match status" value="1"/>
</dbReference>
<dbReference type="OrthoDB" id="191601at2759"/>
<reference evidence="1 2" key="1">
    <citation type="submission" date="2018-06" db="EMBL/GenBank/DDBJ databases">
        <title>A transcriptomic atlas of mushroom development highlights an independent origin of complex multicellularity.</title>
        <authorList>
            <consortium name="DOE Joint Genome Institute"/>
            <person name="Krizsan K."/>
            <person name="Almasi E."/>
            <person name="Merenyi Z."/>
            <person name="Sahu N."/>
            <person name="Viragh M."/>
            <person name="Koszo T."/>
            <person name="Mondo S."/>
            <person name="Kiss B."/>
            <person name="Balint B."/>
            <person name="Kues U."/>
            <person name="Barry K."/>
            <person name="Hegedus J.C."/>
            <person name="Henrissat B."/>
            <person name="Johnson J."/>
            <person name="Lipzen A."/>
            <person name="Ohm R."/>
            <person name="Nagy I."/>
            <person name="Pangilinan J."/>
            <person name="Yan J."/>
            <person name="Xiong Y."/>
            <person name="Grigoriev I.V."/>
            <person name="Hibbett D.S."/>
            <person name="Nagy L.G."/>
        </authorList>
    </citation>
    <scope>NUCLEOTIDE SEQUENCE [LARGE SCALE GENOMIC DNA]</scope>
    <source>
        <strain evidence="1 2">SZMC22713</strain>
    </source>
</reference>
<dbReference type="Proteomes" id="UP000294933">
    <property type="component" value="Unassembled WGS sequence"/>
</dbReference>
<name>A0A4Y7QEU3_9AGAM</name>
<evidence type="ECO:0000313" key="2">
    <source>
        <dbReference type="Proteomes" id="UP000294933"/>
    </source>
</evidence>
<gene>
    <name evidence="1" type="ORF">BD410DRAFT_826635</name>
</gene>
<keyword evidence="2" id="KW-1185">Reference proteome</keyword>
<protein>
    <submittedName>
        <fullName evidence="1">Uncharacterized protein</fullName>
    </submittedName>
</protein>
<dbReference type="EMBL" id="ML170164">
    <property type="protein sequence ID" value="TDL25379.1"/>
    <property type="molecule type" value="Genomic_DNA"/>
</dbReference>